<dbReference type="Proteomes" id="UP001451782">
    <property type="component" value="Chromosome"/>
</dbReference>
<gene>
    <name evidence="1" type="ORF">AABB28_08770</name>
</gene>
<proteinExistence type="predicted"/>
<dbReference type="Gene3D" id="2.40.160.90">
    <property type="match status" value="1"/>
</dbReference>
<dbReference type="AlphaFoldDB" id="A0AAN0NIL3"/>
<keyword evidence="2" id="KW-1185">Reference proteome</keyword>
<dbReference type="RefSeq" id="WP_342071672.1">
    <property type="nucleotide sequence ID" value="NZ_CP151762.1"/>
</dbReference>
<dbReference type="InterPro" id="IPR011250">
    <property type="entry name" value="OMP/PagP_B-barrel"/>
</dbReference>
<name>A0AAN0NIL3_9RHOB</name>
<sequence>MYSITLRSFREALAYQGFSELKNMCSFRSSPLTTKSCVLVVASMLTACGGSGGGQEVVTQIDDMNAAVGTLLATYRADDLTPLEQLPPSGTSTYRGYLSTQYGPTSGANAPRLVGAMEIQVSFDSPPEMVTGSAYDFIDEESARLDGTLTLSGGTLTAVDQSLDATFRFEGEGNLTDASGNTLDVQLAFSGDFLGEEAAAIGGDVDGSVVLNGAAPEDLAGFFISEQDTP</sequence>
<evidence type="ECO:0000313" key="2">
    <source>
        <dbReference type="Proteomes" id="UP001451782"/>
    </source>
</evidence>
<protein>
    <recommendedName>
        <fullName evidence="3">Transferrin-binding protein B C-lobe/N-lobe beta barrel domain-containing protein</fullName>
    </recommendedName>
</protein>
<dbReference type="SUPFAM" id="SSF56925">
    <property type="entry name" value="OMPA-like"/>
    <property type="match status" value="1"/>
</dbReference>
<dbReference type="EMBL" id="CP151762">
    <property type="protein sequence ID" value="WZU65325.1"/>
    <property type="molecule type" value="Genomic_DNA"/>
</dbReference>
<evidence type="ECO:0008006" key="3">
    <source>
        <dbReference type="Google" id="ProtNLM"/>
    </source>
</evidence>
<reference evidence="1 2" key="1">
    <citation type="submission" date="2024-04" db="EMBL/GenBank/DDBJ databases">
        <title>Phylogenomic analyses of a clade within the roseobacter group suggest taxonomic reassignments of species of the genera Aestuariivita, Citreicella, Loktanella, Nautella, Pelagibaca, Ruegeria, Thalassobius, Thiobacimonas and Tropicibacter, and the proposal o.</title>
        <authorList>
            <person name="Jeon C.O."/>
        </authorList>
    </citation>
    <scope>NUCLEOTIDE SEQUENCE [LARGE SCALE GENOMIC DNA]</scope>
    <source>
        <strain evidence="1 2">G8-12</strain>
    </source>
</reference>
<dbReference type="KEGG" id="yag:AABB28_08770"/>
<organism evidence="1 2">
    <name type="scientific">Yoonia algicola</name>
    <dbReference type="NCBI Taxonomy" id="3137368"/>
    <lineage>
        <taxon>Bacteria</taxon>
        <taxon>Pseudomonadati</taxon>
        <taxon>Pseudomonadota</taxon>
        <taxon>Alphaproteobacteria</taxon>
        <taxon>Rhodobacterales</taxon>
        <taxon>Paracoccaceae</taxon>
        <taxon>Yoonia</taxon>
    </lineage>
</organism>
<evidence type="ECO:0000313" key="1">
    <source>
        <dbReference type="EMBL" id="WZU65325.1"/>
    </source>
</evidence>
<accession>A0AAN0NIL3</accession>